<evidence type="ECO:0000313" key="5">
    <source>
        <dbReference type="Proteomes" id="UP000256601"/>
    </source>
</evidence>
<dbReference type="VEuPathDB" id="FungiDB:YALI1_B00977g"/>
<name>A0A1H6Q0J6_YARLL</name>
<protein>
    <submittedName>
        <fullName evidence="2">Uncharacterized protein</fullName>
    </submittedName>
</protein>
<evidence type="ECO:0000256" key="1">
    <source>
        <dbReference type="SAM" id="MobiDB-lite"/>
    </source>
</evidence>
<evidence type="ECO:0000313" key="2">
    <source>
        <dbReference type="EMBL" id="AOW01012.1"/>
    </source>
</evidence>
<reference evidence="3 5" key="2">
    <citation type="submission" date="2018-07" db="EMBL/GenBank/DDBJ databases">
        <title>Draft Genome Assemblies for Five Robust Yarrowia lipolytica Strains Exhibiting High Lipid Production and Pentose Sugar Utilization and Sugar Alcohol Secretion from Undetoxified Lignocellulosic Biomass Hydrolysates.</title>
        <authorList>
            <consortium name="DOE Joint Genome Institute"/>
            <person name="Walker C."/>
            <person name="Ryu S."/>
            <person name="Na H."/>
            <person name="Zane M."/>
            <person name="LaButti K."/>
            <person name="Lipzen A."/>
            <person name="Haridas S."/>
            <person name="Barry K."/>
            <person name="Grigoriev I.V."/>
            <person name="Quarterman J."/>
            <person name="Slininger P."/>
            <person name="Dien B."/>
            <person name="Trinh C.T."/>
        </authorList>
    </citation>
    <scope>NUCLEOTIDE SEQUENCE [LARGE SCALE GENOMIC DNA]</scope>
    <source>
        <strain evidence="3 5">YB392</strain>
    </source>
</reference>
<feature type="compositionally biased region" description="Polar residues" evidence="1">
    <location>
        <begin position="99"/>
        <end position="116"/>
    </location>
</feature>
<evidence type="ECO:0000313" key="4">
    <source>
        <dbReference type="Proteomes" id="UP000182444"/>
    </source>
</evidence>
<dbReference type="AlphaFoldDB" id="A0A1H6Q0J6"/>
<organism evidence="2 4">
    <name type="scientific">Yarrowia lipolytica</name>
    <name type="common">Candida lipolytica</name>
    <dbReference type="NCBI Taxonomy" id="4952"/>
    <lineage>
        <taxon>Eukaryota</taxon>
        <taxon>Fungi</taxon>
        <taxon>Dikarya</taxon>
        <taxon>Ascomycota</taxon>
        <taxon>Saccharomycotina</taxon>
        <taxon>Dipodascomycetes</taxon>
        <taxon>Dipodascales</taxon>
        <taxon>Dipodascales incertae sedis</taxon>
        <taxon>Yarrowia</taxon>
    </lineage>
</organism>
<dbReference type="Proteomes" id="UP000182444">
    <property type="component" value="Chromosome 1B"/>
</dbReference>
<dbReference type="PANTHER" id="PTHR28139:SF1">
    <property type="entry name" value="UPF0768 PROTEIN YBL029C-A"/>
    <property type="match status" value="1"/>
</dbReference>
<dbReference type="PANTHER" id="PTHR28139">
    <property type="entry name" value="UPF0768 PROTEIN YBL029C-A"/>
    <property type="match status" value="1"/>
</dbReference>
<evidence type="ECO:0000313" key="3">
    <source>
        <dbReference type="EMBL" id="RDW24854.1"/>
    </source>
</evidence>
<dbReference type="EMBL" id="CP017554">
    <property type="protein sequence ID" value="AOW01012.1"/>
    <property type="molecule type" value="Genomic_DNA"/>
</dbReference>
<accession>A0A1H6Q0J6</accession>
<dbReference type="Proteomes" id="UP000256601">
    <property type="component" value="Unassembled WGS sequence"/>
</dbReference>
<sequence>MFLFIPFTFGSQNFGHPWKGHESERYYCPNCHNMSCEARKRREFITLCFVPIIPIHWSNEIKCTICNWSKGVNEESLKAMQQDQGMNRPQPDGHPALKNLQQPQSSYPGAGSSNNYAAPPSYQPDEAWEAGKAAPKG</sequence>
<gene>
    <name evidence="3" type="ORF">B0I71DRAFT_133590</name>
    <name evidence="2" type="ORF">YALI1_B00977g</name>
</gene>
<dbReference type="VEuPathDB" id="FungiDB:YALI0_B00770g"/>
<dbReference type="EMBL" id="KZ859018">
    <property type="protein sequence ID" value="RDW24854.1"/>
    <property type="molecule type" value="Genomic_DNA"/>
</dbReference>
<proteinExistence type="predicted"/>
<reference evidence="2 4" key="1">
    <citation type="journal article" date="2016" name="PLoS ONE">
        <title>Sequence Assembly of Yarrowia lipolytica Strain W29/CLIB89 Shows Transposable Element Diversity.</title>
        <authorList>
            <person name="Magnan C."/>
            <person name="Yu J."/>
            <person name="Chang I."/>
            <person name="Jahn E."/>
            <person name="Kanomata Y."/>
            <person name="Wu J."/>
            <person name="Zeller M."/>
            <person name="Oakes M."/>
            <person name="Baldi P."/>
            <person name="Sandmeyer S."/>
        </authorList>
    </citation>
    <scope>NUCLEOTIDE SEQUENCE [LARGE SCALE GENOMIC DNA]</scope>
    <source>
        <strain evidence="2">CLIB89</strain>
        <strain evidence="4">CLIB89(W29)</strain>
    </source>
</reference>
<feature type="region of interest" description="Disordered" evidence="1">
    <location>
        <begin position="77"/>
        <end position="137"/>
    </location>
</feature>
<dbReference type="eggNOG" id="ENOG502SDGY">
    <property type="taxonomic scope" value="Eukaryota"/>
</dbReference>